<dbReference type="GeneID" id="36346009"/>
<protein>
    <submittedName>
        <fullName evidence="1">Uncharacterized protein</fullName>
    </submittedName>
</protein>
<reference evidence="1 2" key="1">
    <citation type="journal article" date="2013" name="Nat. Genet.">
        <title>The genome of the hydatid tapeworm Echinococcus granulosus.</title>
        <authorList>
            <person name="Zheng H."/>
            <person name="Zhang W."/>
            <person name="Zhang L."/>
            <person name="Zhang Z."/>
            <person name="Li J."/>
            <person name="Lu G."/>
            <person name="Zhu Y."/>
            <person name="Wang Y."/>
            <person name="Huang Y."/>
            <person name="Liu J."/>
            <person name="Kang H."/>
            <person name="Chen J."/>
            <person name="Wang L."/>
            <person name="Chen A."/>
            <person name="Yu S."/>
            <person name="Gao Z."/>
            <person name="Jin L."/>
            <person name="Gu W."/>
            <person name="Wang Z."/>
            <person name="Zhao L."/>
            <person name="Shi B."/>
            <person name="Wen H."/>
            <person name="Lin R."/>
            <person name="Jones M.K."/>
            <person name="Brejova B."/>
            <person name="Vinar T."/>
            <person name="Zhao G."/>
            <person name="McManus D.P."/>
            <person name="Chen Z."/>
            <person name="Zhou Y."/>
            <person name="Wang S."/>
        </authorList>
    </citation>
    <scope>NUCLEOTIDE SEQUENCE [LARGE SCALE GENOMIC DNA]</scope>
</reference>
<evidence type="ECO:0000313" key="1">
    <source>
        <dbReference type="EMBL" id="EUB54851.1"/>
    </source>
</evidence>
<dbReference type="RefSeq" id="XP_024346047.1">
    <property type="nucleotide sequence ID" value="XM_024499543.1"/>
</dbReference>
<proteinExistence type="predicted"/>
<dbReference type="Proteomes" id="UP000019149">
    <property type="component" value="Unassembled WGS sequence"/>
</dbReference>
<dbReference type="KEGG" id="egl:EGR_10294"/>
<sequence>MNWIRHLALTSTKRAECSNLKKGKNKYKLEGYFLPIRKILSRLQSTNDDVKVQMSTFKVMWENPESPEKVERRQICLCVLAHVKTSPSITVVSEIFTFQFYQRFSPNYKTLEDAHLSNTLTPKACNTIVVTLIPIPRAFSNCLLTTAHVNMRLDEVSVNGIAPADADADGNANANANTSKMSLISRMDSAINTTTAVSDMEHKRTKVFAQCNLHNTCFILNKDFIFCDSVDFCKIPLKCF</sequence>
<name>W6U2R8_ECHGR</name>
<dbReference type="AlphaFoldDB" id="W6U2R8"/>
<dbReference type="EMBL" id="APAU02000206">
    <property type="protein sequence ID" value="EUB54851.1"/>
    <property type="molecule type" value="Genomic_DNA"/>
</dbReference>
<gene>
    <name evidence="1" type="ORF">EGR_10294</name>
</gene>
<comment type="caution">
    <text evidence="1">The sequence shown here is derived from an EMBL/GenBank/DDBJ whole genome shotgun (WGS) entry which is preliminary data.</text>
</comment>
<dbReference type="CTD" id="36346009"/>
<accession>W6U2R8</accession>
<keyword evidence="2" id="KW-1185">Reference proteome</keyword>
<evidence type="ECO:0000313" key="2">
    <source>
        <dbReference type="Proteomes" id="UP000019149"/>
    </source>
</evidence>
<organism evidence="1 2">
    <name type="scientific">Echinococcus granulosus</name>
    <name type="common">Hydatid tapeworm</name>
    <dbReference type="NCBI Taxonomy" id="6210"/>
    <lineage>
        <taxon>Eukaryota</taxon>
        <taxon>Metazoa</taxon>
        <taxon>Spiralia</taxon>
        <taxon>Lophotrochozoa</taxon>
        <taxon>Platyhelminthes</taxon>
        <taxon>Cestoda</taxon>
        <taxon>Eucestoda</taxon>
        <taxon>Cyclophyllidea</taxon>
        <taxon>Taeniidae</taxon>
        <taxon>Echinococcus</taxon>
        <taxon>Echinococcus granulosus group</taxon>
    </lineage>
</organism>